<accession>A0A9P6PUT3</accession>
<dbReference type="InterPro" id="IPR001544">
    <property type="entry name" value="Aminotrans_IV"/>
</dbReference>
<dbReference type="GO" id="GO:0046394">
    <property type="term" value="P:carboxylic acid biosynthetic process"/>
    <property type="evidence" value="ECO:0007669"/>
    <property type="project" value="UniProtKB-ARBA"/>
</dbReference>
<dbReference type="InterPro" id="IPR050571">
    <property type="entry name" value="Class-IV_PLP-Dep_Aminotrnsfr"/>
</dbReference>
<dbReference type="Gene3D" id="3.20.10.10">
    <property type="entry name" value="D-amino Acid Aminotransferase, subunit A, domain 2"/>
    <property type="match status" value="1"/>
</dbReference>
<evidence type="ECO:0000313" key="3">
    <source>
        <dbReference type="Proteomes" id="UP000807716"/>
    </source>
</evidence>
<reference evidence="2" key="1">
    <citation type="journal article" date="2020" name="Fungal Divers.">
        <title>Resolving the Mortierellaceae phylogeny through synthesis of multi-gene phylogenetics and phylogenomics.</title>
        <authorList>
            <person name="Vandepol N."/>
            <person name="Liber J."/>
            <person name="Desiro A."/>
            <person name="Na H."/>
            <person name="Kennedy M."/>
            <person name="Barry K."/>
            <person name="Grigoriev I.V."/>
            <person name="Miller A.N."/>
            <person name="O'Donnell K."/>
            <person name="Stajich J.E."/>
            <person name="Bonito G."/>
        </authorList>
    </citation>
    <scope>NUCLEOTIDE SEQUENCE</scope>
    <source>
        <strain evidence="2">BC1065</strain>
    </source>
</reference>
<dbReference type="GO" id="GO:0003824">
    <property type="term" value="F:catalytic activity"/>
    <property type="evidence" value="ECO:0007669"/>
    <property type="project" value="InterPro"/>
</dbReference>
<dbReference type="EMBL" id="JAAAJB010000654">
    <property type="protein sequence ID" value="KAG0252533.1"/>
    <property type="molecule type" value="Genomic_DNA"/>
</dbReference>
<dbReference type="AlphaFoldDB" id="A0A9P6PUT3"/>
<protein>
    <recommendedName>
        <fullName evidence="4">D-aminoacid aminotransferase-like PLP-dependent enzyme</fullName>
    </recommendedName>
</protein>
<dbReference type="PANTHER" id="PTHR42743">
    <property type="entry name" value="AMINO-ACID AMINOTRANSFERASE"/>
    <property type="match status" value="1"/>
</dbReference>
<dbReference type="SUPFAM" id="SSF56752">
    <property type="entry name" value="D-aminoacid aminotransferase-like PLP-dependent enzymes"/>
    <property type="match status" value="1"/>
</dbReference>
<dbReference type="Proteomes" id="UP000807716">
    <property type="component" value="Unassembled WGS sequence"/>
</dbReference>
<dbReference type="OrthoDB" id="64220at2759"/>
<keyword evidence="3" id="KW-1185">Reference proteome</keyword>
<evidence type="ECO:0000256" key="1">
    <source>
        <dbReference type="ARBA" id="ARBA00009320"/>
    </source>
</evidence>
<evidence type="ECO:0000313" key="2">
    <source>
        <dbReference type="EMBL" id="KAG0252533.1"/>
    </source>
</evidence>
<dbReference type="PANTHER" id="PTHR42743:SF11">
    <property type="entry name" value="AMINODEOXYCHORISMATE LYASE"/>
    <property type="match status" value="1"/>
</dbReference>
<sequence>MVIYSPLGGVFLLDYHCDRMIGSAKELAPFFASKPDVFLQDLIPTRSEISTKLDAAIHRAGKESRQRLRVLLDFDGAITIQSSQTCKVIVLDSVPTPRENIFLRHKTTQRAVYDEARERTKLPPVGTPSADPSTPMDVLLFNEDNEITETTIANIAIETEEGLWITPPLSSGLLAGTMRRKLLAEGKLKEQVISVDDLRKAVHNQQRVKCFNSVRKEYPVVVKL</sequence>
<dbReference type="InterPro" id="IPR036038">
    <property type="entry name" value="Aminotransferase-like"/>
</dbReference>
<organism evidence="2 3">
    <name type="scientific">Actinomortierella ambigua</name>
    <dbReference type="NCBI Taxonomy" id="1343610"/>
    <lineage>
        <taxon>Eukaryota</taxon>
        <taxon>Fungi</taxon>
        <taxon>Fungi incertae sedis</taxon>
        <taxon>Mucoromycota</taxon>
        <taxon>Mortierellomycotina</taxon>
        <taxon>Mortierellomycetes</taxon>
        <taxon>Mortierellales</taxon>
        <taxon>Mortierellaceae</taxon>
        <taxon>Actinomortierella</taxon>
    </lineage>
</organism>
<comment type="caution">
    <text evidence="2">The sequence shown here is derived from an EMBL/GenBank/DDBJ whole genome shotgun (WGS) entry which is preliminary data.</text>
</comment>
<dbReference type="Gene3D" id="3.30.470.10">
    <property type="match status" value="1"/>
</dbReference>
<comment type="similarity">
    <text evidence="1">Belongs to the class-IV pyridoxal-phosphate-dependent aminotransferase family.</text>
</comment>
<dbReference type="InterPro" id="IPR043131">
    <property type="entry name" value="BCAT-like_N"/>
</dbReference>
<dbReference type="Pfam" id="PF01063">
    <property type="entry name" value="Aminotran_4"/>
    <property type="match status" value="1"/>
</dbReference>
<gene>
    <name evidence="2" type="ORF">DFQ27_008014</name>
</gene>
<name>A0A9P6PUT3_9FUNG</name>
<dbReference type="InterPro" id="IPR043132">
    <property type="entry name" value="BCAT-like_C"/>
</dbReference>
<proteinExistence type="inferred from homology"/>
<evidence type="ECO:0008006" key="4">
    <source>
        <dbReference type="Google" id="ProtNLM"/>
    </source>
</evidence>